<dbReference type="Gene3D" id="1.10.1760.20">
    <property type="match status" value="1"/>
</dbReference>
<feature type="transmembrane region" description="Helical" evidence="8">
    <location>
        <begin position="50"/>
        <end position="71"/>
    </location>
</feature>
<keyword evidence="5 8" id="KW-0812">Transmembrane</keyword>
<feature type="transmembrane region" description="Helical" evidence="8">
    <location>
        <begin position="20"/>
        <end position="43"/>
    </location>
</feature>
<sequence>MKTQTKPKTTATYNTKKIVLIGMLAAIAYVVMVVGRIPVVSFLKYDPKDVIITIGGFIFGPFVSFLISFIVSLVEMFTVSETGFIGFIMNVIATCGFSCVAAAIYKKKRTISGAVIGLVAGSICMTILMLLWNYLITPLYLGYPRDAVAAMLLPVFLPFNLLKAGINGAITLLLYKPIVTGLRKSGLLPKSETQEGTKTQKLSVFFVALLLLVTCVLIILVLNKMI</sequence>
<reference evidence="9 10" key="1">
    <citation type="journal article" date="2022" name="Genome Biol. Evol.">
        <title>Host diet, physiology and behaviors set the stage for Lachnospiraceae cladogenesis.</title>
        <authorList>
            <person name="Vera-Ponce De Leon A."/>
            <person name="Schneider M."/>
            <person name="Jahnes B.C."/>
            <person name="Sadowski V."/>
            <person name="Camuy-Velez L.A."/>
            <person name="Duan J."/>
            <person name="Sabree Z.L."/>
        </authorList>
    </citation>
    <scope>NUCLEOTIDE SEQUENCE [LARGE SCALE GENOMIC DNA]</scope>
    <source>
        <strain evidence="9 10">PAL113</strain>
    </source>
</reference>
<proteinExistence type="inferred from homology"/>
<dbReference type="PANTHER" id="PTHR38438:SF1">
    <property type="entry name" value="RIBOFLAVIN TRANSPORTER RIBU"/>
    <property type="match status" value="1"/>
</dbReference>
<keyword evidence="10" id="KW-1185">Reference proteome</keyword>
<feature type="transmembrane region" description="Helical" evidence="8">
    <location>
        <begin position="147"/>
        <end position="175"/>
    </location>
</feature>
<comment type="subcellular location">
    <subcellularLocation>
        <location evidence="1">Cell membrane</location>
        <topology evidence="1">Multi-pass membrane protein</topology>
    </subcellularLocation>
</comment>
<dbReference type="InterPro" id="IPR024529">
    <property type="entry name" value="ECF_trnsprt_substrate-spec"/>
</dbReference>
<evidence type="ECO:0000256" key="7">
    <source>
        <dbReference type="ARBA" id="ARBA00023136"/>
    </source>
</evidence>
<dbReference type="InterPro" id="IPR025720">
    <property type="entry name" value="RibU"/>
</dbReference>
<evidence type="ECO:0000256" key="5">
    <source>
        <dbReference type="ARBA" id="ARBA00022692"/>
    </source>
</evidence>
<keyword evidence="3" id="KW-0813">Transport</keyword>
<dbReference type="EMBL" id="JAMZFW010000003">
    <property type="protein sequence ID" value="MCP1101464.1"/>
    <property type="molecule type" value="Genomic_DNA"/>
</dbReference>
<keyword evidence="4" id="KW-1003">Cell membrane</keyword>
<evidence type="ECO:0000256" key="8">
    <source>
        <dbReference type="SAM" id="Phobius"/>
    </source>
</evidence>
<name>A0ABT1E6J6_9FIRM</name>
<dbReference type="PROSITE" id="PS00457">
    <property type="entry name" value="NA_SOLUT_SYMP_2"/>
    <property type="match status" value="1"/>
</dbReference>
<gene>
    <name evidence="9" type="ORF">NK125_03425</name>
</gene>
<evidence type="ECO:0000313" key="10">
    <source>
        <dbReference type="Proteomes" id="UP001523566"/>
    </source>
</evidence>
<dbReference type="InterPro" id="IPR018212">
    <property type="entry name" value="Na/solute_symporter_CS"/>
</dbReference>
<evidence type="ECO:0000256" key="6">
    <source>
        <dbReference type="ARBA" id="ARBA00022989"/>
    </source>
</evidence>
<evidence type="ECO:0000313" key="9">
    <source>
        <dbReference type="EMBL" id="MCP1101464.1"/>
    </source>
</evidence>
<feature type="transmembrane region" description="Helical" evidence="8">
    <location>
        <begin position="111"/>
        <end position="135"/>
    </location>
</feature>
<evidence type="ECO:0000256" key="4">
    <source>
        <dbReference type="ARBA" id="ARBA00022475"/>
    </source>
</evidence>
<keyword evidence="7 8" id="KW-0472">Membrane</keyword>
<dbReference type="PANTHER" id="PTHR38438">
    <property type="entry name" value="RIBOFLAVIN TRANSPORTER RIBU"/>
    <property type="match status" value="1"/>
</dbReference>
<organism evidence="9 10">
    <name type="scientific">Aequitasia blattaphilus</name>
    <dbReference type="NCBI Taxonomy" id="2949332"/>
    <lineage>
        <taxon>Bacteria</taxon>
        <taxon>Bacillati</taxon>
        <taxon>Bacillota</taxon>
        <taxon>Clostridia</taxon>
        <taxon>Lachnospirales</taxon>
        <taxon>Lachnospiraceae</taxon>
        <taxon>Aequitasia</taxon>
    </lineage>
</organism>
<feature type="transmembrane region" description="Helical" evidence="8">
    <location>
        <begin position="83"/>
        <end position="104"/>
    </location>
</feature>
<comment type="similarity">
    <text evidence="2">Belongs to the prokaryotic riboflavin transporter (P-RFT) (TC 2.A.87) family.</text>
</comment>
<evidence type="ECO:0000256" key="2">
    <source>
        <dbReference type="ARBA" id="ARBA00005540"/>
    </source>
</evidence>
<evidence type="ECO:0000256" key="3">
    <source>
        <dbReference type="ARBA" id="ARBA00022448"/>
    </source>
</evidence>
<comment type="caution">
    <text evidence="9">The sequence shown here is derived from an EMBL/GenBank/DDBJ whole genome shotgun (WGS) entry which is preliminary data.</text>
</comment>
<dbReference type="Pfam" id="PF12822">
    <property type="entry name" value="ECF_trnsprt"/>
    <property type="match status" value="1"/>
</dbReference>
<evidence type="ECO:0000256" key="1">
    <source>
        <dbReference type="ARBA" id="ARBA00004651"/>
    </source>
</evidence>
<dbReference type="RefSeq" id="WP_262065246.1">
    <property type="nucleotide sequence ID" value="NZ_JAMXOD010000003.1"/>
</dbReference>
<dbReference type="Proteomes" id="UP001523566">
    <property type="component" value="Unassembled WGS sequence"/>
</dbReference>
<protein>
    <submittedName>
        <fullName evidence="9">ECF transporter S component</fullName>
    </submittedName>
</protein>
<accession>A0ABT1E6J6</accession>
<keyword evidence="6 8" id="KW-1133">Transmembrane helix</keyword>
<feature type="transmembrane region" description="Helical" evidence="8">
    <location>
        <begin position="202"/>
        <end position="222"/>
    </location>
</feature>